<comment type="similarity">
    <text evidence="2">Belongs to the MAK10 family.</text>
</comment>
<evidence type="ECO:0000313" key="7">
    <source>
        <dbReference type="EMBL" id="GFG32767.1"/>
    </source>
</evidence>
<evidence type="ECO:0000256" key="3">
    <source>
        <dbReference type="ARBA" id="ARBA00022490"/>
    </source>
</evidence>
<evidence type="ECO:0000256" key="4">
    <source>
        <dbReference type="ARBA" id="ARBA00030494"/>
    </source>
</evidence>
<dbReference type="GO" id="GO:0031417">
    <property type="term" value="C:NatC complex"/>
    <property type="evidence" value="ECO:0007669"/>
    <property type="project" value="InterPro"/>
</dbReference>
<evidence type="ECO:0000313" key="8">
    <source>
        <dbReference type="Proteomes" id="UP000502823"/>
    </source>
</evidence>
<accession>A0A6L2PSD7</accession>
<sequence>MATLASDDVNSDDIQKETYGIGSDSLPSQPLPDVHYNWVDVTEEFFDAVKGLELGELLHDELFGLFEAMSAIEMMDPKMDAGMLCNRGSKAALNFDQAVETGALKLQDLSLAEEIGIIDSTLSCLVSWLEGHSLAQTVFTNLYLHKPHHIEDRVMKAFSISIFKIVDIIKDFVNRALVFEEEDFQPMVYGYRLVPDVSEPRTIGMLKEVEEELHRRTRSRPSDSCSSDEHEDVVALYSRIKFIRLLYQALICLGRREQPGLGDCHRLLASCSELLVTMQKTVGRGLQPEVESDHPTILGFDPLVNQRLLPPTFPRYTKIKSRFEALEYFEELLNRLKVVCKITSHTSFHSALDFFIDFSRHGPCILSRSILQLLYLPQCNKVFGTLNFVDVLRDAAKNFIFPPALMPKSTLLNSAQAKEYVETFLNHCTRPFGNLMQLCGHNRARQRDKLAHLLEDFATLQDEAERVDAYLHNLSIKSDSPRPHLACFGTWILYHTLRIMIMYLLSGFELELYSMHEYHYIFWYLYEFLYGWLVSALTRADSFLIEQEVSADGHRGRSAKKNRAKKRKTRPYGKEITMYQALQNLCGGFYKAMVGFRLDGKIRLPHTEFDNEQVRYEHRFAPFASLLTPPLMQYSEFRDMTSLVRYEEPPTSTSLYLAGCQHFHKARTMLETISTPDQEVNDLLKVAKTNFVVLKLLAGGHKKDSRNPPDFSFAGHPHFPIIRLLIITQEILLNAPDFSLLRLPTHDVTCFHASSRQHLISSELNCLLLTDQGDSCKTLIFSLMYQLNALTIHDRVVFCKFIAALQTGIWYALDTSSLSAAM</sequence>
<evidence type="ECO:0000256" key="2">
    <source>
        <dbReference type="ARBA" id="ARBA00006289"/>
    </source>
</evidence>
<dbReference type="Pfam" id="PF25789">
    <property type="entry name" value="TPR_NAA35"/>
    <property type="match status" value="1"/>
</dbReference>
<keyword evidence="3" id="KW-0963">Cytoplasm</keyword>
<feature type="domain" description="NAA35-like N-terminal" evidence="5">
    <location>
        <begin position="55"/>
        <end position="199"/>
    </location>
</feature>
<dbReference type="InParanoid" id="A0A6L2PSD7"/>
<gene>
    <name evidence="7" type="ORF">Cfor_10342</name>
</gene>
<dbReference type="InterPro" id="IPR057982">
    <property type="entry name" value="TPR_NAA35"/>
</dbReference>
<comment type="caution">
    <text evidence="7">The sequence shown here is derived from an EMBL/GenBank/DDBJ whole genome shotgun (WGS) entry which is preliminary data.</text>
</comment>
<dbReference type="Proteomes" id="UP000502823">
    <property type="component" value="Unassembled WGS sequence"/>
</dbReference>
<organism evidence="7 8">
    <name type="scientific">Coptotermes formosanus</name>
    <name type="common">Formosan subterranean termite</name>
    <dbReference type="NCBI Taxonomy" id="36987"/>
    <lineage>
        <taxon>Eukaryota</taxon>
        <taxon>Metazoa</taxon>
        <taxon>Ecdysozoa</taxon>
        <taxon>Arthropoda</taxon>
        <taxon>Hexapoda</taxon>
        <taxon>Insecta</taxon>
        <taxon>Pterygota</taxon>
        <taxon>Neoptera</taxon>
        <taxon>Polyneoptera</taxon>
        <taxon>Dictyoptera</taxon>
        <taxon>Blattodea</taxon>
        <taxon>Blattoidea</taxon>
        <taxon>Termitoidae</taxon>
        <taxon>Rhinotermitidae</taxon>
        <taxon>Coptotermes</taxon>
    </lineage>
</organism>
<dbReference type="InterPro" id="IPR007244">
    <property type="entry name" value="Naa35_N"/>
</dbReference>
<keyword evidence="8" id="KW-1185">Reference proteome</keyword>
<proteinExistence type="inferred from homology"/>
<protein>
    <recommendedName>
        <fullName evidence="4">Protein MAK10 homolog</fullName>
    </recommendedName>
</protein>
<dbReference type="AlphaFoldDB" id="A0A6L2PSD7"/>
<feature type="domain" description="NAA35-like TPR repeats" evidence="6">
    <location>
        <begin position="339"/>
        <end position="722"/>
    </location>
</feature>
<dbReference type="Pfam" id="PF04112">
    <property type="entry name" value="Mak10"/>
    <property type="match status" value="1"/>
</dbReference>
<reference evidence="8" key="1">
    <citation type="submission" date="2020-01" db="EMBL/GenBank/DDBJ databases">
        <title>Draft genome sequence of the Termite Coptotermes fromosanus.</title>
        <authorList>
            <person name="Itakura S."/>
            <person name="Yosikawa Y."/>
            <person name="Umezawa K."/>
        </authorList>
    </citation>
    <scope>NUCLEOTIDE SEQUENCE [LARGE SCALE GENOMIC DNA]</scope>
</reference>
<evidence type="ECO:0000259" key="6">
    <source>
        <dbReference type="Pfam" id="PF25789"/>
    </source>
</evidence>
<dbReference type="PANTHER" id="PTHR21373">
    <property type="entry name" value="GLUCOSE REPRESSIBLE PROTEIN MAK10"/>
    <property type="match status" value="1"/>
</dbReference>
<dbReference type="InterPro" id="IPR057983">
    <property type="entry name" value="NAA35-like_N"/>
</dbReference>
<name>A0A6L2PSD7_COPFO</name>
<evidence type="ECO:0000256" key="1">
    <source>
        <dbReference type="ARBA" id="ARBA00004496"/>
    </source>
</evidence>
<dbReference type="EMBL" id="BLKM01011323">
    <property type="protein sequence ID" value="GFG32767.1"/>
    <property type="molecule type" value="Genomic_DNA"/>
</dbReference>
<comment type="subcellular location">
    <subcellularLocation>
        <location evidence="1">Cytoplasm</location>
    </subcellularLocation>
</comment>
<dbReference type="PANTHER" id="PTHR21373:SF0">
    <property type="entry name" value="N-ALPHA-ACETYLTRANSFERASE 35, NATC AUXILIARY SUBUNIT"/>
    <property type="match status" value="1"/>
</dbReference>
<evidence type="ECO:0000259" key="5">
    <source>
        <dbReference type="Pfam" id="PF04112"/>
    </source>
</evidence>
<dbReference type="FunCoup" id="A0A6L2PSD7">
    <property type="interactions" value="1489"/>
</dbReference>
<dbReference type="OrthoDB" id="269405at2759"/>